<evidence type="ECO:0000313" key="1">
    <source>
        <dbReference type="EMBL" id="ORW89724.1"/>
    </source>
</evidence>
<dbReference type="EMBL" id="LQPW01000167">
    <property type="protein sequence ID" value="ORW89724.1"/>
    <property type="molecule type" value="Genomic_DNA"/>
</dbReference>
<gene>
    <name evidence="1" type="ORF">AWC27_12620</name>
</gene>
<name>A0A1X2DNX3_MYCSZ</name>
<keyword evidence="2" id="KW-1185">Reference proteome</keyword>
<organism evidence="1 2">
    <name type="scientific">Mycobacterium szulgai</name>
    <dbReference type="NCBI Taxonomy" id="1787"/>
    <lineage>
        <taxon>Bacteria</taxon>
        <taxon>Bacillati</taxon>
        <taxon>Actinomycetota</taxon>
        <taxon>Actinomycetes</taxon>
        <taxon>Mycobacteriales</taxon>
        <taxon>Mycobacteriaceae</taxon>
        <taxon>Mycobacterium</taxon>
    </lineage>
</organism>
<comment type="caution">
    <text evidence="1">The sequence shown here is derived from an EMBL/GenBank/DDBJ whole genome shotgun (WGS) entry which is preliminary data.</text>
</comment>
<protein>
    <submittedName>
        <fullName evidence="1">Uncharacterized protein</fullName>
    </submittedName>
</protein>
<reference evidence="1 2" key="1">
    <citation type="submission" date="2016-01" db="EMBL/GenBank/DDBJ databases">
        <title>The new phylogeny of the genus Mycobacterium.</title>
        <authorList>
            <person name="Tarcisio F."/>
            <person name="Conor M."/>
            <person name="Antonella G."/>
            <person name="Elisabetta G."/>
            <person name="Giulia F.S."/>
            <person name="Sara T."/>
            <person name="Anna F."/>
            <person name="Clotilde B."/>
            <person name="Roberto B."/>
            <person name="Veronica D.S."/>
            <person name="Fabio R."/>
            <person name="Monica P."/>
            <person name="Olivier J."/>
            <person name="Enrico T."/>
            <person name="Nicola S."/>
        </authorList>
    </citation>
    <scope>NUCLEOTIDE SEQUENCE [LARGE SCALE GENOMIC DNA]</scope>
    <source>
        <strain evidence="1 2">DSM 44166</strain>
    </source>
</reference>
<sequence length="66" mass="7105">MQSMLSAVLLIRSEKHDLHAPFDWDRAGLQRMEGVLMVKSQVTPEFSLSYFASDIAAAAAALGGPA</sequence>
<proteinExistence type="predicted"/>
<dbReference type="Proteomes" id="UP000193317">
    <property type="component" value="Unassembled WGS sequence"/>
</dbReference>
<evidence type="ECO:0000313" key="2">
    <source>
        <dbReference type="Proteomes" id="UP000193317"/>
    </source>
</evidence>
<dbReference type="AlphaFoldDB" id="A0A1X2DNX3"/>
<accession>A0A1X2DNX3</accession>